<gene>
    <name evidence="2" type="ORF">HDU87_002178</name>
</gene>
<sequence>MDRNIPSRLLTVRVLVHLSHIASAITFHRRVLTRDVALNLQRLGAKVPRFLVQQVVKEQAEAVLNLRPGLLPFSPGLYAFFIAEGYRLYGEEAELSGDDSSTLASAMFDDNSLPQIRRLIMDFDFVPLRSLILNPEAVVFRLSKTDMKFIDHLLANGWVPEEVNEGVMLRVMTSAVTACMLSEYLDRGFILTPRAIKAALRKCDEPTLDTLRSHVPAATLQDMVHAVFVDNLAPDFNFSITLVTFLQHHFEIPEHVVEFALIGQRTDGPTAGAGSYCSVDDGLLIAQWAEAPFADLQEPTSAPLFQQTRSQPPRTLPLPASALALPVSITRCSKQPKPGVAWRWVLQTYGPHHRFAQWCFDDSLLRMSHMDGGARPSAYDFLAAGARFRPRHARYLSAIAIGCSGFAVLAAHDLLHRMRVQVVGSGSDAAASDDTHVSILGGRHHRGSIVSVVMKHDPADPAPRADETSSAAALPAEKHLWCSAFQAEVQRLQSPVPATLPAPATALVRRNDDPFAKTNPDAHPPVAPVWAHRKPSDPSFPAAWFLREMESILGELKSSFH</sequence>
<evidence type="ECO:0000256" key="1">
    <source>
        <dbReference type="SAM" id="SignalP"/>
    </source>
</evidence>
<accession>A0AAD5TND4</accession>
<organism evidence="2 3">
    <name type="scientific">Geranomyces variabilis</name>
    <dbReference type="NCBI Taxonomy" id="109894"/>
    <lineage>
        <taxon>Eukaryota</taxon>
        <taxon>Fungi</taxon>
        <taxon>Fungi incertae sedis</taxon>
        <taxon>Chytridiomycota</taxon>
        <taxon>Chytridiomycota incertae sedis</taxon>
        <taxon>Chytridiomycetes</taxon>
        <taxon>Spizellomycetales</taxon>
        <taxon>Powellomycetaceae</taxon>
        <taxon>Geranomyces</taxon>
    </lineage>
</organism>
<name>A0AAD5TND4_9FUNG</name>
<keyword evidence="3" id="KW-1185">Reference proteome</keyword>
<reference evidence="2" key="1">
    <citation type="submission" date="2020-05" db="EMBL/GenBank/DDBJ databases">
        <title>Phylogenomic resolution of chytrid fungi.</title>
        <authorList>
            <person name="Stajich J.E."/>
            <person name="Amses K."/>
            <person name="Simmons R."/>
            <person name="Seto K."/>
            <person name="Myers J."/>
            <person name="Bonds A."/>
            <person name="Quandt C.A."/>
            <person name="Barry K."/>
            <person name="Liu P."/>
            <person name="Grigoriev I."/>
            <person name="Longcore J.E."/>
            <person name="James T.Y."/>
        </authorList>
    </citation>
    <scope>NUCLEOTIDE SEQUENCE</scope>
    <source>
        <strain evidence="2">JEL0379</strain>
    </source>
</reference>
<keyword evidence="1" id="KW-0732">Signal</keyword>
<proteinExistence type="predicted"/>
<comment type="caution">
    <text evidence="2">The sequence shown here is derived from an EMBL/GenBank/DDBJ whole genome shotgun (WGS) entry which is preliminary data.</text>
</comment>
<dbReference type="EMBL" id="JADGJQ010000017">
    <property type="protein sequence ID" value="KAJ3180299.1"/>
    <property type="molecule type" value="Genomic_DNA"/>
</dbReference>
<dbReference type="AlphaFoldDB" id="A0AAD5TND4"/>
<dbReference type="Proteomes" id="UP001212152">
    <property type="component" value="Unassembled WGS sequence"/>
</dbReference>
<evidence type="ECO:0000313" key="3">
    <source>
        <dbReference type="Proteomes" id="UP001212152"/>
    </source>
</evidence>
<evidence type="ECO:0000313" key="2">
    <source>
        <dbReference type="EMBL" id="KAJ3180299.1"/>
    </source>
</evidence>
<feature type="signal peptide" evidence="1">
    <location>
        <begin position="1"/>
        <end position="24"/>
    </location>
</feature>
<protein>
    <submittedName>
        <fullName evidence="2">Uncharacterized protein</fullName>
    </submittedName>
</protein>
<feature type="chain" id="PRO_5042176108" evidence="1">
    <location>
        <begin position="25"/>
        <end position="561"/>
    </location>
</feature>